<name>A0AAV3V4C0_9ALTE</name>
<evidence type="ECO:0000313" key="1">
    <source>
        <dbReference type="EMBL" id="GAC11632.1"/>
    </source>
</evidence>
<accession>A0AAV3V4C0</accession>
<protein>
    <submittedName>
        <fullName evidence="1">Uncharacterized protein</fullName>
    </submittedName>
</protein>
<dbReference type="Proteomes" id="UP000006320">
    <property type="component" value="Unassembled WGS sequence"/>
</dbReference>
<reference evidence="1 2" key="1">
    <citation type="journal article" date="2017" name="Antonie Van Leeuwenhoek">
        <title>Rhizobium rhizosphaerae sp. nov., a novel species isolated from rice rhizosphere.</title>
        <authorList>
            <person name="Zhao J.J."/>
            <person name="Zhang J."/>
            <person name="Zhang R.J."/>
            <person name="Zhang C.W."/>
            <person name="Yin H.Q."/>
            <person name="Zhang X.X."/>
        </authorList>
    </citation>
    <scope>NUCLEOTIDE SEQUENCE [LARGE SCALE GENOMIC DNA]</scope>
    <source>
        <strain evidence="1 2">S18K6</strain>
    </source>
</reference>
<sequence length="50" mass="5840">MDGCLVIYLFRNTLAKACSHPFFYRLHSKQAKRKRSTVIATTLNRFYSNA</sequence>
<gene>
    <name evidence="1" type="ORF">GCHA_3702</name>
</gene>
<dbReference type="AlphaFoldDB" id="A0AAV3V4C0"/>
<comment type="caution">
    <text evidence="1">The sequence shown here is derived from an EMBL/GenBank/DDBJ whole genome shotgun (WGS) entry which is preliminary data.</text>
</comment>
<organism evidence="1 2">
    <name type="scientific">Paraglaciecola chathamensis S18K6</name>
    <dbReference type="NCBI Taxonomy" id="1127672"/>
    <lineage>
        <taxon>Bacteria</taxon>
        <taxon>Pseudomonadati</taxon>
        <taxon>Pseudomonadota</taxon>
        <taxon>Gammaproteobacteria</taxon>
        <taxon>Alteromonadales</taxon>
        <taxon>Alteromonadaceae</taxon>
        <taxon>Paraglaciecola</taxon>
    </lineage>
</organism>
<evidence type="ECO:0000313" key="2">
    <source>
        <dbReference type="Proteomes" id="UP000006320"/>
    </source>
</evidence>
<dbReference type="EMBL" id="BAEM01000045">
    <property type="protein sequence ID" value="GAC11632.1"/>
    <property type="molecule type" value="Genomic_DNA"/>
</dbReference>
<proteinExistence type="predicted"/>